<dbReference type="Proteomes" id="UP000504634">
    <property type="component" value="Unplaced"/>
</dbReference>
<accession>A0A6J2UHK6</accession>
<evidence type="ECO:0000313" key="2">
    <source>
        <dbReference type="RefSeq" id="XP_030387809.1"/>
    </source>
</evidence>
<dbReference type="InterPro" id="IPR029375">
    <property type="entry name" value="CFAP141"/>
</dbReference>
<dbReference type="RefSeq" id="XP_030387809.1">
    <property type="nucleotide sequence ID" value="XM_030531949.1"/>
</dbReference>
<dbReference type="AlphaFoldDB" id="A0A6J2UHK6"/>
<reference evidence="2" key="1">
    <citation type="submission" date="2025-08" db="UniProtKB">
        <authorList>
            <consortium name="RefSeq"/>
        </authorList>
    </citation>
    <scope>IDENTIFICATION</scope>
    <source>
        <strain evidence="2">11010-0011.00</strain>
        <tissue evidence="2">Whole body</tissue>
    </source>
</reference>
<keyword evidence="1" id="KW-1185">Reference proteome</keyword>
<name>A0A6J2UHK6_DROLE</name>
<dbReference type="OrthoDB" id="7802791at2759"/>
<evidence type="ECO:0000313" key="1">
    <source>
        <dbReference type="Proteomes" id="UP000504634"/>
    </source>
</evidence>
<dbReference type="GeneID" id="115634296"/>
<protein>
    <submittedName>
        <fullName evidence="2">Uncharacterized protein LOC115634296</fullName>
    </submittedName>
</protein>
<organism evidence="1 2">
    <name type="scientific">Drosophila lebanonensis</name>
    <name type="common">Fruit fly</name>
    <name type="synonym">Scaptodrosophila lebanonensis</name>
    <dbReference type="NCBI Taxonomy" id="7225"/>
    <lineage>
        <taxon>Eukaryota</taxon>
        <taxon>Metazoa</taxon>
        <taxon>Ecdysozoa</taxon>
        <taxon>Arthropoda</taxon>
        <taxon>Hexapoda</taxon>
        <taxon>Insecta</taxon>
        <taxon>Pterygota</taxon>
        <taxon>Neoptera</taxon>
        <taxon>Endopterygota</taxon>
        <taxon>Diptera</taxon>
        <taxon>Brachycera</taxon>
        <taxon>Muscomorpha</taxon>
        <taxon>Ephydroidea</taxon>
        <taxon>Drosophilidae</taxon>
        <taxon>Scaptodrosophila</taxon>
    </lineage>
</organism>
<sequence>MAPNYLSEIVNRDFSRISTQNRVINYLVKPLSFEVKTAQSLIIMVRRLRMKELYENEQKQQQQELNAMGKSTYPMSVCEHDRWCYEAY</sequence>
<proteinExistence type="predicted"/>
<gene>
    <name evidence="2" type="primary">LOC115634296</name>
</gene>
<dbReference type="Pfam" id="PF15104">
    <property type="entry name" value="CFAP141"/>
    <property type="match status" value="1"/>
</dbReference>